<gene>
    <name evidence="5 8" type="primary">hrcA</name>
    <name evidence="8" type="ORF">DID87_06800</name>
</gene>
<dbReference type="Gene3D" id="3.30.450.40">
    <property type="match status" value="1"/>
</dbReference>
<keyword evidence="1 5" id="KW-0678">Repressor</keyword>
<dbReference type="Gene3D" id="1.10.10.10">
    <property type="entry name" value="Winged helix-like DNA-binding domain superfamily/Winged helix DNA-binding domain"/>
    <property type="match status" value="1"/>
</dbReference>
<dbReference type="AlphaFoldDB" id="A0A5C4THB8"/>
<evidence type="ECO:0000259" key="6">
    <source>
        <dbReference type="Pfam" id="PF01628"/>
    </source>
</evidence>
<dbReference type="Pfam" id="PF03444">
    <property type="entry name" value="WHD_HrcA"/>
    <property type="match status" value="1"/>
</dbReference>
<evidence type="ECO:0000256" key="5">
    <source>
        <dbReference type="HAMAP-Rule" id="MF_00081"/>
    </source>
</evidence>
<keyword evidence="3 5" id="KW-0346">Stress response</keyword>
<dbReference type="SUPFAM" id="SSF46785">
    <property type="entry name" value="Winged helix' DNA-binding domain"/>
    <property type="match status" value="1"/>
</dbReference>
<dbReference type="GO" id="GO:0003677">
    <property type="term" value="F:DNA binding"/>
    <property type="evidence" value="ECO:0007669"/>
    <property type="project" value="InterPro"/>
</dbReference>
<dbReference type="SUPFAM" id="SSF55781">
    <property type="entry name" value="GAF domain-like"/>
    <property type="match status" value="1"/>
</dbReference>
<dbReference type="InterPro" id="IPR036388">
    <property type="entry name" value="WH-like_DNA-bd_sf"/>
</dbReference>
<name>A0A5C4THB8_FRUSA</name>
<feature type="domain" description="Winged helix-turn-helix transcription repressor HrcA DNA-binding" evidence="7">
    <location>
        <begin position="13"/>
        <end position="70"/>
    </location>
</feature>
<dbReference type="Pfam" id="PF01628">
    <property type="entry name" value="HrcA"/>
    <property type="match status" value="1"/>
</dbReference>
<comment type="similarity">
    <text evidence="5">Belongs to the HrcA family.</text>
</comment>
<evidence type="ECO:0000313" key="9">
    <source>
        <dbReference type="Proteomes" id="UP000313312"/>
    </source>
</evidence>
<dbReference type="InterPro" id="IPR036390">
    <property type="entry name" value="WH_DNA-bd_sf"/>
</dbReference>
<evidence type="ECO:0000256" key="3">
    <source>
        <dbReference type="ARBA" id="ARBA00023016"/>
    </source>
</evidence>
<dbReference type="EMBL" id="QFCR01000037">
    <property type="protein sequence ID" value="TNK89812.1"/>
    <property type="molecule type" value="Genomic_DNA"/>
</dbReference>
<dbReference type="NCBIfam" id="TIGR00331">
    <property type="entry name" value="hrcA"/>
    <property type="match status" value="1"/>
</dbReference>
<dbReference type="HAMAP" id="MF_00081">
    <property type="entry name" value="HrcA"/>
    <property type="match status" value="1"/>
</dbReference>
<dbReference type="InterPro" id="IPR002571">
    <property type="entry name" value="HrcA"/>
</dbReference>
<dbReference type="PANTHER" id="PTHR34824">
    <property type="entry name" value="HEAT-INDUCIBLE TRANSCRIPTION REPRESSOR HRCA"/>
    <property type="match status" value="1"/>
</dbReference>
<dbReference type="GO" id="GO:0045892">
    <property type="term" value="P:negative regulation of DNA-templated transcription"/>
    <property type="evidence" value="ECO:0007669"/>
    <property type="project" value="UniProtKB-UniRule"/>
</dbReference>
<evidence type="ECO:0000256" key="2">
    <source>
        <dbReference type="ARBA" id="ARBA00023015"/>
    </source>
</evidence>
<dbReference type="InterPro" id="IPR005104">
    <property type="entry name" value="WHTH_HrcA_DNA-bd"/>
</dbReference>
<dbReference type="PANTHER" id="PTHR34824:SF1">
    <property type="entry name" value="HEAT-INDUCIBLE TRANSCRIPTION REPRESSOR HRCA"/>
    <property type="match status" value="1"/>
</dbReference>
<dbReference type="InterPro" id="IPR029016">
    <property type="entry name" value="GAF-like_dom_sf"/>
</dbReference>
<dbReference type="InterPro" id="IPR023120">
    <property type="entry name" value="WHTH_transcript_rep_HrcA_IDD"/>
</dbReference>
<dbReference type="PIRSF" id="PIRSF005485">
    <property type="entry name" value="HrcA"/>
    <property type="match status" value="1"/>
</dbReference>
<dbReference type="InterPro" id="IPR021153">
    <property type="entry name" value="HrcA_C"/>
</dbReference>
<organism evidence="8 9">
    <name type="scientific">Fructilactobacillus sanfranciscensis</name>
    <name type="common">Lactobacillus sanfranciscensis</name>
    <dbReference type="NCBI Taxonomy" id="1625"/>
    <lineage>
        <taxon>Bacteria</taxon>
        <taxon>Bacillati</taxon>
        <taxon>Bacillota</taxon>
        <taxon>Bacilli</taxon>
        <taxon>Lactobacillales</taxon>
        <taxon>Lactobacillaceae</taxon>
        <taxon>Fructilactobacillus</taxon>
    </lineage>
</organism>
<proteinExistence type="inferred from homology"/>
<evidence type="ECO:0000256" key="4">
    <source>
        <dbReference type="ARBA" id="ARBA00023163"/>
    </source>
</evidence>
<reference evidence="8 9" key="1">
    <citation type="submission" date="2018-05" db="EMBL/GenBank/DDBJ databases">
        <title>Lactobacillus sanfranciscensis Ah4 draft denome sequence.</title>
        <authorList>
            <person name="Zhang G."/>
        </authorList>
    </citation>
    <scope>NUCLEOTIDE SEQUENCE [LARGE SCALE GENOMIC DNA]</scope>
    <source>
        <strain evidence="8 9">Ah4</strain>
    </source>
</reference>
<comment type="caution">
    <text evidence="8">The sequence shown here is derived from an EMBL/GenBank/DDBJ whole genome shotgun (WGS) entry which is preliminary data.</text>
</comment>
<comment type="function">
    <text evidence="5">Negative regulator of class I heat shock genes (grpE-dnaK-dnaJ and groELS operons). Prevents heat-shock induction of these operons.</text>
</comment>
<evidence type="ECO:0000313" key="8">
    <source>
        <dbReference type="EMBL" id="TNK89812.1"/>
    </source>
</evidence>
<protein>
    <recommendedName>
        <fullName evidence="5">Heat-inducible transcription repressor HrcA</fullName>
    </recommendedName>
</protein>
<evidence type="ECO:0000259" key="7">
    <source>
        <dbReference type="Pfam" id="PF03444"/>
    </source>
</evidence>
<keyword evidence="2 5" id="KW-0805">Transcription regulation</keyword>
<dbReference type="Proteomes" id="UP000313312">
    <property type="component" value="Unassembled WGS sequence"/>
</dbReference>
<dbReference type="Gene3D" id="3.30.390.60">
    <property type="entry name" value="Heat-inducible transcription repressor hrca homolog, domain 3"/>
    <property type="match status" value="1"/>
</dbReference>
<sequence>MKYVSAKKEVMKMLTERQSMILKYIIDDYSKTGVPIGSKALAEQLPIHVSSATIRNEMAVLSHQNFIEKLHTSSGRVPSNQGYRYYIDNLAKPAKLDTKRLEYISEMLDGSFQQIDEIVRQSADILSHLTDYTALTFSPELTTENTIKHLQLVNLGLNRMMVVIVMGNEQVESQSFLVTNQYIDSQLSLATNLLNQQLVGKTAREVKQVFQSKILTELHTYLPDTNQFVRAIQAILSKIDDDHYFISGQMNMFEQNGKQDFSKIKSLYSMFNNDNGIDALLEKSSKPISVKIGAEFDNDWLKDYSIITGSYDLGNHGIGRIALIGPMRMSYPNMLGVVDAFRHELKNRISGYYRSYDQ</sequence>
<accession>A0A5C4THB8</accession>
<keyword evidence="4 5" id="KW-0804">Transcription</keyword>
<evidence type="ECO:0000256" key="1">
    <source>
        <dbReference type="ARBA" id="ARBA00022491"/>
    </source>
</evidence>
<feature type="domain" description="Heat-inducible transcription repressor HrcA C-terminal" evidence="6">
    <location>
        <begin position="116"/>
        <end position="334"/>
    </location>
</feature>